<dbReference type="PANTHER" id="PTHR45672:SF11">
    <property type="entry name" value="PROTEIN DISULFIDE-ISOMERASE C17H9.14C"/>
    <property type="match status" value="1"/>
</dbReference>
<dbReference type="InterPro" id="IPR051063">
    <property type="entry name" value="PDI"/>
</dbReference>
<keyword evidence="3" id="KW-0812">Transmembrane</keyword>
<dbReference type="InterPro" id="IPR036249">
    <property type="entry name" value="Thioredoxin-like_sf"/>
</dbReference>
<evidence type="ECO:0000256" key="3">
    <source>
        <dbReference type="SAM" id="Phobius"/>
    </source>
</evidence>
<feature type="domain" description="Thioredoxin" evidence="4">
    <location>
        <begin position="595"/>
        <end position="746"/>
    </location>
</feature>
<evidence type="ECO:0000313" key="5">
    <source>
        <dbReference type="EMBL" id="KAK4535407.1"/>
    </source>
</evidence>
<comment type="caution">
    <text evidence="5">The sequence shown here is derived from an EMBL/GenBank/DDBJ whole genome shotgun (WGS) entry which is preliminary data.</text>
</comment>
<comment type="similarity">
    <text evidence="2">Belongs to the protein disulfide isomerase family.</text>
</comment>
<feature type="domain" description="Thioredoxin" evidence="4">
    <location>
        <begin position="182"/>
        <end position="318"/>
    </location>
</feature>
<name>A0AAV9ISU8_CYACA</name>
<dbReference type="Pfam" id="PF00085">
    <property type="entry name" value="Thioredoxin"/>
    <property type="match status" value="3"/>
</dbReference>
<dbReference type="CDD" id="cd02961">
    <property type="entry name" value="PDI_a_family"/>
    <property type="match status" value="2"/>
</dbReference>
<dbReference type="GO" id="GO:0005783">
    <property type="term" value="C:endoplasmic reticulum"/>
    <property type="evidence" value="ECO:0007669"/>
    <property type="project" value="TreeGrafter"/>
</dbReference>
<dbReference type="SUPFAM" id="SSF52833">
    <property type="entry name" value="Thioredoxin-like"/>
    <property type="match status" value="4"/>
</dbReference>
<sequence length="956" mass="104396">MRRTRETVGGPHPAGRRSLATVFLMGVLLLAHVLPFASAVFIPDMTPETFDQYVKKRSAGTIAAVKVYAPWCQHCQTMEDDWNILGNLFADTDEVVVASVNGDKHVKLRESLGTTGYPSIYLYGADGAETPRDWKSARSWGALGTELKRMAKEAGGKLAAAADKIQLPYAPNYLEKYRAQFTRVSEKSPLLELTPELLSRIVLDRSRDVVLAVVLPDCPKCRALLPELHKAAASFVAAGHSPSEVVFATVDGSKYRDALTAPDVAQWLPSPPTSASAMPAVYLFPRGLQKKSGRVALPESKSPPTAAELVEFVNQHIGTEITVGGGVRPSAGRLTALDNIVNDVLGGKAFRAKYATFDAALEAQFAGVEQLLQDADQQLERAIDRLVSAGTINVQQGNFYQKTFEKLVDKSGKGVREIAEMIGRYERTLEEAPLKQTMQAMHMREFAKMRNLMRIFEEHSTKLSQQVAQLVRRAKREVAESVARDILDDKFTGDADTAARFADRVKQLRKARDDAVAAAAEGKPARVKEAAVALAVAFAPDKHVLVVPRGDLPTDDVLKVAERKLPDLVVVLAPPSTDDDPVSLAFYSKHDKAAAAAESPAPPVEPIPYTDRSKSLDDVLRFLDNAMQPPGKGEVVELTDKTFASVAQDKSKTVMVAFVASWCGHCKRLKPEYRKAAALLERRLADKSSVVMATVDADQYGELREQFGVVGFPTIKVFRAGDNKLEDYEGGRTAFELAEYLKAAAEEDRSGTRPPQDAATKPSAVMELTPAELDGLLADRSKAVLLMLYAPWCGACKTLKPLYEKLAGSLAQTRPDIVLARLDADQHAAELEQRIKVEHYPTFRFWPKGGVEERRMDVSVDDLEYDEELSELRDFVLQHAGEAPAEGAPTSLRTWYGDALEALRTPSIRNALLATAVCTVLMLALRRSRLFKNGPGSSAAVAAAKPAKALNGKKAE</sequence>
<evidence type="ECO:0000256" key="1">
    <source>
        <dbReference type="ARBA" id="ARBA00003318"/>
    </source>
</evidence>
<gene>
    <name evidence="5" type="ORF">CDCA_CDCA04G1432</name>
</gene>
<dbReference type="EMBL" id="JANCYW010000004">
    <property type="protein sequence ID" value="KAK4535407.1"/>
    <property type="molecule type" value="Genomic_DNA"/>
</dbReference>
<dbReference type="PANTHER" id="PTHR45672">
    <property type="entry name" value="PROTEIN DISULFIDE-ISOMERASE C17H9.14C-RELATED"/>
    <property type="match status" value="1"/>
</dbReference>
<dbReference type="InterPro" id="IPR017937">
    <property type="entry name" value="Thioredoxin_CS"/>
</dbReference>
<evidence type="ECO:0000256" key="2">
    <source>
        <dbReference type="ARBA" id="ARBA00006347"/>
    </source>
</evidence>
<evidence type="ECO:0000313" key="6">
    <source>
        <dbReference type="Proteomes" id="UP001301350"/>
    </source>
</evidence>
<keyword evidence="3" id="KW-0472">Membrane</keyword>
<keyword evidence="6" id="KW-1185">Reference proteome</keyword>
<evidence type="ECO:0000259" key="4">
    <source>
        <dbReference type="PROSITE" id="PS51352"/>
    </source>
</evidence>
<reference evidence="5 6" key="1">
    <citation type="submission" date="2022-07" db="EMBL/GenBank/DDBJ databases">
        <title>Genome-wide signatures of adaptation to extreme environments.</title>
        <authorList>
            <person name="Cho C.H."/>
            <person name="Yoon H.S."/>
        </authorList>
    </citation>
    <scope>NUCLEOTIDE SEQUENCE [LARGE SCALE GENOMIC DNA]</scope>
    <source>
        <strain evidence="5 6">DBV 063 E5</strain>
    </source>
</reference>
<proteinExistence type="inferred from homology"/>
<dbReference type="Proteomes" id="UP001301350">
    <property type="component" value="Unassembled WGS sequence"/>
</dbReference>
<dbReference type="GO" id="GO:0003756">
    <property type="term" value="F:protein disulfide isomerase activity"/>
    <property type="evidence" value="ECO:0007669"/>
    <property type="project" value="TreeGrafter"/>
</dbReference>
<feature type="transmembrane region" description="Helical" evidence="3">
    <location>
        <begin position="21"/>
        <end position="42"/>
    </location>
</feature>
<dbReference type="Gene3D" id="3.40.30.10">
    <property type="entry name" value="Glutaredoxin"/>
    <property type="match status" value="4"/>
</dbReference>
<protein>
    <recommendedName>
        <fullName evidence="4">Thioredoxin domain-containing protein</fullName>
    </recommendedName>
</protein>
<dbReference type="PROSITE" id="PS00194">
    <property type="entry name" value="THIOREDOXIN_1"/>
    <property type="match status" value="1"/>
</dbReference>
<feature type="domain" description="Thioredoxin" evidence="4">
    <location>
        <begin position="755"/>
        <end position="874"/>
    </location>
</feature>
<dbReference type="AlphaFoldDB" id="A0AAV9ISU8"/>
<dbReference type="GO" id="GO:0006457">
    <property type="term" value="P:protein folding"/>
    <property type="evidence" value="ECO:0007669"/>
    <property type="project" value="TreeGrafter"/>
</dbReference>
<keyword evidence="3" id="KW-1133">Transmembrane helix</keyword>
<accession>A0AAV9ISU8</accession>
<comment type="function">
    <text evidence="1">Participates in various redox reactions through the reversible oxidation of its active center dithiol to a disulfide and catalyzes dithiol-disulfide exchange reactions.</text>
</comment>
<dbReference type="PROSITE" id="PS51352">
    <property type="entry name" value="THIOREDOXIN_2"/>
    <property type="match status" value="4"/>
</dbReference>
<dbReference type="InterPro" id="IPR013766">
    <property type="entry name" value="Thioredoxin_domain"/>
</dbReference>
<organism evidence="5 6">
    <name type="scientific">Cyanidium caldarium</name>
    <name type="common">Red alga</name>
    <dbReference type="NCBI Taxonomy" id="2771"/>
    <lineage>
        <taxon>Eukaryota</taxon>
        <taxon>Rhodophyta</taxon>
        <taxon>Bangiophyceae</taxon>
        <taxon>Cyanidiales</taxon>
        <taxon>Cyanidiaceae</taxon>
        <taxon>Cyanidium</taxon>
    </lineage>
</organism>
<feature type="domain" description="Thioredoxin" evidence="4">
    <location>
        <begin position="28"/>
        <end position="152"/>
    </location>
</feature>